<reference evidence="1" key="1">
    <citation type="submission" date="2020-12" db="EMBL/GenBank/DDBJ databases">
        <title>Bacterial taxonomy.</title>
        <authorList>
            <person name="Pan X."/>
        </authorList>
    </citation>
    <scope>NUCLEOTIDE SEQUENCE</scope>
    <source>
        <strain evidence="1">M0105</strain>
    </source>
</reference>
<dbReference type="EMBL" id="JAEHHL010000007">
    <property type="protein sequence ID" value="MBK0399995.1"/>
    <property type="molecule type" value="Genomic_DNA"/>
</dbReference>
<dbReference type="Proteomes" id="UP000655420">
    <property type="component" value="Unassembled WGS sequence"/>
</dbReference>
<keyword evidence="2" id="KW-1185">Reference proteome</keyword>
<sequence>MPDPAIARLAAELASYPVPPGARPPGVSGQAGAGIAVALELKTDAGVLRFISMTTVFGTALDLGLAELTIETFFPLDAFTRAALSA</sequence>
<evidence type="ECO:0000313" key="1">
    <source>
        <dbReference type="EMBL" id="MBK0399995.1"/>
    </source>
</evidence>
<protein>
    <submittedName>
        <fullName evidence="1">Uncharacterized protein</fullName>
    </submittedName>
</protein>
<evidence type="ECO:0000313" key="2">
    <source>
        <dbReference type="Proteomes" id="UP000655420"/>
    </source>
</evidence>
<dbReference type="RefSeq" id="WP_200610267.1">
    <property type="nucleotide sequence ID" value="NZ_JAEHHL010000007.1"/>
</dbReference>
<gene>
    <name evidence="1" type="ORF">H0I76_12420</name>
</gene>
<proteinExistence type="predicted"/>
<accession>A0A8J7SHY2</accession>
<name>A0A8J7SHY2_9RHOB</name>
<comment type="caution">
    <text evidence="1">The sequence shown here is derived from an EMBL/GenBank/DDBJ whole genome shotgun (WGS) entry which is preliminary data.</text>
</comment>
<organism evidence="1 2">
    <name type="scientific">Thermohalobaculum xanthum</name>
    <dbReference type="NCBI Taxonomy" id="2753746"/>
    <lineage>
        <taxon>Bacteria</taxon>
        <taxon>Pseudomonadati</taxon>
        <taxon>Pseudomonadota</taxon>
        <taxon>Alphaproteobacteria</taxon>
        <taxon>Rhodobacterales</taxon>
        <taxon>Paracoccaceae</taxon>
        <taxon>Thermohalobaculum</taxon>
    </lineage>
</organism>
<dbReference type="AlphaFoldDB" id="A0A8J7SHY2"/>